<keyword evidence="1" id="KW-1133">Transmembrane helix</keyword>
<dbReference type="RefSeq" id="WP_040287996.1">
    <property type="nucleotide sequence ID" value="NZ_AFXZ01000009.1"/>
</dbReference>
<gene>
    <name evidence="2" type="ORF">BZARG_735</name>
</gene>
<dbReference type="OrthoDB" id="1202744at2"/>
<dbReference type="Proteomes" id="UP000003730">
    <property type="component" value="Unassembled WGS sequence"/>
</dbReference>
<proteinExistence type="predicted"/>
<evidence type="ECO:0000313" key="2">
    <source>
        <dbReference type="EMBL" id="EGV44411.2"/>
    </source>
</evidence>
<reference evidence="2 3" key="1">
    <citation type="journal article" date="2008" name="Int. J. Syst. Evol. Microbiol.">
        <title>Bizionia argentinensis sp. nov., isolated from surface marine water in Antarctica.</title>
        <authorList>
            <person name="Bercovich A."/>
            <person name="Vazquez S.C."/>
            <person name="Yankilevich P."/>
            <person name="Coria S.H."/>
            <person name="Foti M."/>
            <person name="Hernandez E."/>
            <person name="Vidal A."/>
            <person name="Ruberto L."/>
            <person name="Melo C."/>
            <person name="Marenssi S."/>
            <person name="Criscuolo M."/>
            <person name="Memoli M."/>
            <person name="Arguelles M."/>
            <person name="Mac Cormack W.P."/>
        </authorList>
    </citation>
    <scope>NUCLEOTIDE SEQUENCE [LARGE SCALE GENOMIC DNA]</scope>
    <source>
        <strain evidence="2 3">JUB59</strain>
    </source>
</reference>
<name>G2EB52_9FLAO</name>
<sequence length="118" mass="13036">MNVFESIGEKTDRAGDIGEKYIKSSHQYFKLKLFQQLTFTVSMIAKLWAVGTFVVLGVIFGSVAGAISLGELLEDLALGYLAVAGIFFVIGLLIYATRNSINKYIIRKIGSKFFAEDE</sequence>
<keyword evidence="1" id="KW-0812">Transmembrane</keyword>
<keyword evidence="1" id="KW-0472">Membrane</keyword>
<comment type="caution">
    <text evidence="2">The sequence shown here is derived from an EMBL/GenBank/DDBJ whole genome shotgun (WGS) entry which is preliminary data.</text>
</comment>
<evidence type="ECO:0000256" key="1">
    <source>
        <dbReference type="SAM" id="Phobius"/>
    </source>
</evidence>
<evidence type="ECO:0000313" key="3">
    <source>
        <dbReference type="Proteomes" id="UP000003730"/>
    </source>
</evidence>
<keyword evidence="3" id="KW-1185">Reference proteome</keyword>
<organism evidence="2 3">
    <name type="scientific">Bizionia argentinensis JUB59</name>
    <dbReference type="NCBI Taxonomy" id="1046627"/>
    <lineage>
        <taxon>Bacteria</taxon>
        <taxon>Pseudomonadati</taxon>
        <taxon>Bacteroidota</taxon>
        <taxon>Flavobacteriia</taxon>
        <taxon>Flavobacteriales</taxon>
        <taxon>Flavobacteriaceae</taxon>
        <taxon>Bizionia</taxon>
    </lineage>
</organism>
<dbReference type="AlphaFoldDB" id="G2EB52"/>
<dbReference type="EMBL" id="AFXZ01000009">
    <property type="protein sequence ID" value="EGV44411.2"/>
    <property type="molecule type" value="Genomic_DNA"/>
</dbReference>
<feature type="transmembrane region" description="Helical" evidence="1">
    <location>
        <begin position="47"/>
        <end position="70"/>
    </location>
</feature>
<accession>G2EB52</accession>
<protein>
    <recommendedName>
        <fullName evidence="4">Phage holin family protein</fullName>
    </recommendedName>
</protein>
<evidence type="ECO:0008006" key="4">
    <source>
        <dbReference type="Google" id="ProtNLM"/>
    </source>
</evidence>
<feature type="transmembrane region" description="Helical" evidence="1">
    <location>
        <begin position="76"/>
        <end position="97"/>
    </location>
</feature>
<dbReference type="STRING" id="1046627.BZARG_735"/>